<dbReference type="InterPro" id="IPR049132">
    <property type="entry name" value="FAN1-like_euk"/>
</dbReference>
<comment type="caution">
    <text evidence="10">The sequence shown here is derived from an EMBL/GenBank/DDBJ whole genome shotgun (WGS) entry which is preliminary data.</text>
</comment>
<dbReference type="GO" id="GO:0036297">
    <property type="term" value="P:interstrand cross-link repair"/>
    <property type="evidence" value="ECO:0007669"/>
    <property type="project" value="InterPro"/>
</dbReference>
<comment type="catalytic activity">
    <reaction evidence="1 8">
        <text>Hydrolytically removes 5'-nucleotides successively from the 3'-hydroxy termini of 3'-hydroxy-terminated oligonucleotides.</text>
        <dbReference type="EC" id="3.1.4.1"/>
    </reaction>
</comment>
<proteinExistence type="inferred from homology"/>
<dbReference type="Pfam" id="PF08774">
    <property type="entry name" value="VRR_NUC"/>
    <property type="match status" value="1"/>
</dbReference>
<evidence type="ECO:0000256" key="4">
    <source>
        <dbReference type="ARBA" id="ARBA00022723"/>
    </source>
</evidence>
<evidence type="ECO:0000256" key="1">
    <source>
        <dbReference type="ARBA" id="ARBA00000983"/>
    </source>
</evidence>
<reference evidence="10" key="1">
    <citation type="journal article" date="2020" name="Fungal Divers.">
        <title>Resolving the Mortierellaceae phylogeny through synthesis of multi-gene phylogenetics and phylogenomics.</title>
        <authorList>
            <person name="Vandepol N."/>
            <person name="Liber J."/>
            <person name="Desiro A."/>
            <person name="Na H."/>
            <person name="Kennedy M."/>
            <person name="Barry K."/>
            <person name="Grigoriev I.V."/>
            <person name="Miller A.N."/>
            <person name="O'Donnell K."/>
            <person name="Stajich J.E."/>
            <person name="Bonito G."/>
        </authorList>
    </citation>
    <scope>NUCLEOTIDE SEQUENCE</scope>
    <source>
        <strain evidence="10">BC1065</strain>
    </source>
</reference>
<sequence length="718" mass="81393">MEAMSMLSLAEVKALARVQLVEAIMNHFRQQSFISKRLLLKNTSSHAGQVNTIKDPLFPRPRELVAYSFDSADQRHEALIAKIVKISGPCLKICPQILKIFLRLHLVFLRSREYTDKPALVQAILARIGQRNFPPYEVKRSTTVFRNREELMKYEEALYVEHQLDEMVAAAAGPGSGTTIFVKDADHDNVDPYLLAAKAKANSGARGKDRKQESTEILEAVVEEAEKFRQLWRQYVASEQSAEDGAVTNYYMLRFSPGWIYTRILRTELKALATLKRYQEEAFLLVELLDQKVYCLDTRGSWYDRLALIKANYAYDKRLGKQEALQVCMQALRDKHVYAADITAAIQARLVRLESELRIPFRDRHDFSYLELREAHKRVLTGERLNRPGTAAPGYASSHSYAYLIPNADGTLGSPEIQQRPLWLKNDGSAVSVEELALAFYATLGYKGFHSENAILSTLFGLLFWDILFTPMEGVFETAYQIAPLDLSTDAFYVTRQGMIEERVHAIAQSTILSADQIDEMLDSAPEGGEIETPLVVDEDVAVKTSTIDDANEEGESRGDIEEKIPTVTNSKLLEEDRQRARRLTVKRKACYYLDLLSRVDDQFRARNILCAGVSWTFAKEELLQIAECIGGDALAEICKHLAQGYGQRCSGMPDLCCWDYEKRLVKFVEVKGPGDRLSSKQKVWIDMLLSVGVDVELCLVEASTAEEEFEEERRQMN</sequence>
<evidence type="ECO:0000256" key="7">
    <source>
        <dbReference type="ARBA" id="ARBA00023211"/>
    </source>
</evidence>
<dbReference type="InterPro" id="IPR011856">
    <property type="entry name" value="tRNA_endonuc-like_dom_sf"/>
</dbReference>
<evidence type="ECO:0000256" key="2">
    <source>
        <dbReference type="ARBA" id="ARBA00005533"/>
    </source>
</evidence>
<feature type="domain" description="VRR-NUC" evidence="9">
    <location>
        <begin position="595"/>
        <end position="703"/>
    </location>
</feature>
<protein>
    <recommendedName>
        <fullName evidence="8">Fanconi-associated nuclease</fullName>
        <ecNumber evidence="8">3.1.4.1</ecNumber>
    </recommendedName>
</protein>
<dbReference type="GO" id="GO:0070336">
    <property type="term" value="F:flap-structured DNA binding"/>
    <property type="evidence" value="ECO:0007669"/>
    <property type="project" value="TreeGrafter"/>
</dbReference>
<dbReference type="Pfam" id="PF21170">
    <property type="entry name" value="FAN1_TPR"/>
    <property type="match status" value="1"/>
</dbReference>
<dbReference type="CDD" id="cd22326">
    <property type="entry name" value="FAN1-like"/>
    <property type="match status" value="1"/>
</dbReference>
<dbReference type="EMBL" id="JAAAJB010000102">
    <property type="protein sequence ID" value="KAG0266069.1"/>
    <property type="molecule type" value="Genomic_DNA"/>
</dbReference>
<keyword evidence="7 8" id="KW-0464">Manganese</keyword>
<dbReference type="GO" id="GO:0004528">
    <property type="term" value="F:phosphodiesterase I activity"/>
    <property type="evidence" value="ECO:0007669"/>
    <property type="project" value="UniProtKB-EC"/>
</dbReference>
<keyword evidence="8" id="KW-0227">DNA damage</keyword>
<keyword evidence="3 8" id="KW-0540">Nuclease</keyword>
<dbReference type="PANTHER" id="PTHR15749:SF4">
    <property type="entry name" value="FANCONI-ASSOCIATED NUCLEASE 1"/>
    <property type="match status" value="1"/>
</dbReference>
<accession>A0A9P6QI36</accession>
<dbReference type="GO" id="GO:0005634">
    <property type="term" value="C:nucleus"/>
    <property type="evidence" value="ECO:0007669"/>
    <property type="project" value="UniProtKB-SubCell"/>
</dbReference>
<comment type="subcellular location">
    <subcellularLocation>
        <location evidence="8">Nucleus</location>
    </subcellularLocation>
</comment>
<keyword evidence="5 8" id="KW-0378">Hydrolase</keyword>
<dbReference type="InterPro" id="IPR014883">
    <property type="entry name" value="VRR_NUC"/>
</dbReference>
<comment type="cofactor">
    <cofactor evidence="8">
        <name>Mg(2+)</name>
        <dbReference type="ChEBI" id="CHEBI:18420"/>
    </cofactor>
    <cofactor evidence="8">
        <name>Mn(2+)</name>
        <dbReference type="ChEBI" id="CHEBI:29035"/>
    </cofactor>
</comment>
<dbReference type="Proteomes" id="UP000807716">
    <property type="component" value="Unassembled WGS sequence"/>
</dbReference>
<dbReference type="GO" id="GO:0046872">
    <property type="term" value="F:metal ion binding"/>
    <property type="evidence" value="ECO:0007669"/>
    <property type="project" value="UniProtKB-KW"/>
</dbReference>
<dbReference type="InterPro" id="IPR033315">
    <property type="entry name" value="Fan1-like"/>
</dbReference>
<dbReference type="SMART" id="SM00990">
    <property type="entry name" value="VRR_NUC"/>
    <property type="match status" value="1"/>
</dbReference>
<dbReference type="EC" id="3.1.4.1" evidence="8"/>
<evidence type="ECO:0000259" key="9">
    <source>
        <dbReference type="SMART" id="SM00990"/>
    </source>
</evidence>
<dbReference type="Gene3D" id="3.40.1350.10">
    <property type="match status" value="1"/>
</dbReference>
<dbReference type="PANTHER" id="PTHR15749">
    <property type="entry name" value="FANCONI-ASSOCIATED NUCLEASE 1"/>
    <property type="match status" value="1"/>
</dbReference>
<gene>
    <name evidence="10" type="ORF">DFQ27_000200</name>
</gene>
<evidence type="ECO:0000313" key="10">
    <source>
        <dbReference type="EMBL" id="KAG0266069.1"/>
    </source>
</evidence>
<evidence type="ECO:0000256" key="5">
    <source>
        <dbReference type="ARBA" id="ARBA00022801"/>
    </source>
</evidence>
<dbReference type="InterPro" id="IPR049126">
    <property type="entry name" value="FAN1-like_TPR"/>
</dbReference>
<evidence type="ECO:0000256" key="3">
    <source>
        <dbReference type="ARBA" id="ARBA00022722"/>
    </source>
</evidence>
<name>A0A9P6QI36_9FUNG</name>
<keyword evidence="6 8" id="KW-0460">Magnesium</keyword>
<comment type="similarity">
    <text evidence="2 8">Belongs to the FAN1 family.</text>
</comment>
<comment type="function">
    <text evidence="8">Nuclease required for the repair of DNA interstrand cross-links (ICL). Acts as a 5'-3' exonuclease that anchors at a cut end of DNA and cleaves DNA successively at every third nucleotide, allowing to excise an ICL from one strand through flanking incisions.</text>
</comment>
<keyword evidence="8" id="KW-0234">DNA repair</keyword>
<organism evidence="10 11">
    <name type="scientific">Actinomortierella ambigua</name>
    <dbReference type="NCBI Taxonomy" id="1343610"/>
    <lineage>
        <taxon>Eukaryota</taxon>
        <taxon>Fungi</taxon>
        <taxon>Fungi incertae sedis</taxon>
        <taxon>Mucoromycota</taxon>
        <taxon>Mortierellomycotina</taxon>
        <taxon>Mortierellomycetes</taxon>
        <taxon>Mortierellales</taxon>
        <taxon>Mortierellaceae</taxon>
        <taxon>Actinomortierella</taxon>
    </lineage>
</organism>
<evidence type="ECO:0000256" key="6">
    <source>
        <dbReference type="ARBA" id="ARBA00022842"/>
    </source>
</evidence>
<dbReference type="GO" id="GO:0017108">
    <property type="term" value="F:5'-flap endonuclease activity"/>
    <property type="evidence" value="ECO:0007669"/>
    <property type="project" value="TreeGrafter"/>
</dbReference>
<keyword evidence="11" id="KW-1185">Reference proteome</keyword>
<dbReference type="AlphaFoldDB" id="A0A9P6QI36"/>
<keyword evidence="4 8" id="KW-0479">Metal-binding</keyword>
<evidence type="ECO:0000313" key="11">
    <source>
        <dbReference type="Proteomes" id="UP000807716"/>
    </source>
</evidence>
<dbReference type="GO" id="GO:0008409">
    <property type="term" value="F:5'-3' exonuclease activity"/>
    <property type="evidence" value="ECO:0007669"/>
    <property type="project" value="TreeGrafter"/>
</dbReference>
<evidence type="ECO:0000256" key="8">
    <source>
        <dbReference type="RuleBase" id="RU365033"/>
    </source>
</evidence>
<keyword evidence="8" id="KW-0539">Nucleus</keyword>
<dbReference type="OrthoDB" id="76364at2759"/>